<proteinExistence type="predicted"/>
<dbReference type="AlphaFoldDB" id="K1SNE1"/>
<feature type="non-terminal residue" evidence="1">
    <location>
        <position position="176"/>
    </location>
</feature>
<comment type="caution">
    <text evidence="1">The sequence shown here is derived from an EMBL/GenBank/DDBJ whole genome shotgun (WGS) entry which is preliminary data.</text>
</comment>
<dbReference type="PROSITE" id="PS51257">
    <property type="entry name" value="PROKAR_LIPOPROTEIN"/>
    <property type="match status" value="1"/>
</dbReference>
<dbReference type="EMBL" id="AJWZ01010309">
    <property type="protein sequence ID" value="EKC48836.1"/>
    <property type="molecule type" value="Genomic_DNA"/>
</dbReference>
<gene>
    <name evidence="1" type="ORF">OBE_14958</name>
</gene>
<organism evidence="1">
    <name type="scientific">human gut metagenome</name>
    <dbReference type="NCBI Taxonomy" id="408170"/>
    <lineage>
        <taxon>unclassified sequences</taxon>
        <taxon>metagenomes</taxon>
        <taxon>organismal metagenomes</taxon>
    </lineage>
</organism>
<accession>K1SNE1</accession>
<evidence type="ECO:0000313" key="1">
    <source>
        <dbReference type="EMBL" id="EKC48836.1"/>
    </source>
</evidence>
<name>K1SNE1_9ZZZZ</name>
<evidence type="ECO:0008006" key="2">
    <source>
        <dbReference type="Google" id="ProtNLM"/>
    </source>
</evidence>
<protein>
    <recommendedName>
        <fullName evidence="2">Lipoprotein</fullName>
    </recommendedName>
</protein>
<reference evidence="1" key="1">
    <citation type="journal article" date="2013" name="Environ. Microbiol.">
        <title>Microbiota from the distal guts of lean and obese adolescents exhibit partial functional redundancy besides clear differences in community structure.</title>
        <authorList>
            <person name="Ferrer M."/>
            <person name="Ruiz A."/>
            <person name="Lanza F."/>
            <person name="Haange S.B."/>
            <person name="Oberbach A."/>
            <person name="Till H."/>
            <person name="Bargiela R."/>
            <person name="Campoy C."/>
            <person name="Segura M.T."/>
            <person name="Richter M."/>
            <person name="von Bergen M."/>
            <person name="Seifert J."/>
            <person name="Suarez A."/>
        </authorList>
    </citation>
    <scope>NUCLEOTIDE SEQUENCE</scope>
</reference>
<sequence length="176" mass="20886">MKKQRIFLHTLILVLAAACFGTAAYGWTKYANVKAKNEYRWEYQEQYEALVTDSLQDIVAQYLYIKNFSDNKKVLVKSSEYGNLTAKDIKKLYKNEDKKNEFYNKLYDLESTKNGDEIFMTDEQNNQYKYYKKAVKYIAEYEDIQDFDAVKSMIYDKSNIPEINSARDGLNYEIMY</sequence>